<dbReference type="GeneID" id="8590063"/>
<dbReference type="AlphaFoldDB" id="A8WJX1"/>
<dbReference type="WormBase" id="CBG24068">
    <property type="protein sequence ID" value="CBP08073"/>
    <property type="gene ID" value="WBGene00042267"/>
</dbReference>
<dbReference type="HOGENOM" id="CLU_171308_0_0_1"/>
<gene>
    <name evidence="1 3" type="ORF">CBG24068</name>
    <name evidence="1" type="ORF">CBG_24068</name>
</gene>
<name>A8WJX1_CAEBR</name>
<dbReference type="CTD" id="8590063"/>
<dbReference type="Proteomes" id="UP000008549">
    <property type="component" value="Unassembled WGS sequence"/>
</dbReference>
<evidence type="ECO:0000313" key="2">
    <source>
        <dbReference type="Proteomes" id="UP000008549"/>
    </source>
</evidence>
<protein>
    <submittedName>
        <fullName evidence="1">Protein CBG24068</fullName>
    </submittedName>
</protein>
<accession>A8WJX1</accession>
<reference evidence="1 2" key="1">
    <citation type="journal article" date="2003" name="PLoS Biol.">
        <title>The genome sequence of Caenorhabditis briggsae: a platform for comparative genomics.</title>
        <authorList>
            <person name="Stein L.D."/>
            <person name="Bao Z."/>
            <person name="Blasiar D."/>
            <person name="Blumenthal T."/>
            <person name="Brent M.R."/>
            <person name="Chen N."/>
            <person name="Chinwalla A."/>
            <person name="Clarke L."/>
            <person name="Clee C."/>
            <person name="Coghlan A."/>
            <person name="Coulson A."/>
            <person name="D'Eustachio P."/>
            <person name="Fitch D.H."/>
            <person name="Fulton L.A."/>
            <person name="Fulton R.E."/>
            <person name="Griffiths-Jones S."/>
            <person name="Harris T.W."/>
            <person name="Hillier L.W."/>
            <person name="Kamath R."/>
            <person name="Kuwabara P.E."/>
            <person name="Mardis E.R."/>
            <person name="Marra M.A."/>
            <person name="Miner T.L."/>
            <person name="Minx P."/>
            <person name="Mullikin J.C."/>
            <person name="Plumb R.W."/>
            <person name="Rogers J."/>
            <person name="Schein J.E."/>
            <person name="Sohrmann M."/>
            <person name="Spieth J."/>
            <person name="Stajich J.E."/>
            <person name="Wei C."/>
            <person name="Willey D."/>
            <person name="Wilson R.K."/>
            <person name="Durbin R."/>
            <person name="Waterston R.H."/>
        </authorList>
    </citation>
    <scope>NUCLEOTIDE SEQUENCE [LARGE SCALE GENOMIC DNA]</scope>
    <source>
        <strain evidence="1 2">AF16</strain>
    </source>
</reference>
<dbReference type="EMBL" id="HE601276">
    <property type="protein sequence ID" value="CAP20764.1"/>
    <property type="molecule type" value="Genomic_DNA"/>
</dbReference>
<dbReference type="KEGG" id="cbr:CBG_24068"/>
<evidence type="ECO:0000313" key="3">
    <source>
        <dbReference type="WormBase" id="CBG24068"/>
    </source>
</evidence>
<sequence length="113" mass="12884">MKKITESGIRNPEISGFKNGSYPRTQVIATMVIPGNMPSAFPFFLTFKLVSSCSTSSFFHKSLGNLNFRSKSVTMAKGNIFVRFKNYIVETISDTYHHIRELRAEWNRQQGRG</sequence>
<reference evidence="1 2" key="2">
    <citation type="journal article" date="2011" name="PLoS Genet.">
        <title>Caenorhabditis briggsae recombinant inbred line genotypes reveal inter-strain incompatibility and the evolution of recombination.</title>
        <authorList>
            <person name="Ross J.A."/>
            <person name="Koboldt D.C."/>
            <person name="Staisch J.E."/>
            <person name="Chamberlin H.M."/>
            <person name="Gupta B.P."/>
            <person name="Miller R.D."/>
            <person name="Baird S.E."/>
            <person name="Haag E.S."/>
        </authorList>
    </citation>
    <scope>NUCLEOTIDE SEQUENCE [LARGE SCALE GENOMIC DNA]</scope>
    <source>
        <strain evidence="1 2">AF16</strain>
    </source>
</reference>
<keyword evidence="2" id="KW-1185">Reference proteome</keyword>
<dbReference type="RefSeq" id="XP_002648061.1">
    <property type="nucleotide sequence ID" value="XM_002648015.1"/>
</dbReference>
<proteinExistence type="predicted"/>
<evidence type="ECO:0000313" key="1">
    <source>
        <dbReference type="EMBL" id="CAP20764.1"/>
    </source>
</evidence>
<organism evidence="1 2">
    <name type="scientific">Caenorhabditis briggsae</name>
    <dbReference type="NCBI Taxonomy" id="6238"/>
    <lineage>
        <taxon>Eukaryota</taxon>
        <taxon>Metazoa</taxon>
        <taxon>Ecdysozoa</taxon>
        <taxon>Nematoda</taxon>
        <taxon>Chromadorea</taxon>
        <taxon>Rhabditida</taxon>
        <taxon>Rhabditina</taxon>
        <taxon>Rhabditomorpha</taxon>
        <taxon>Rhabditoidea</taxon>
        <taxon>Rhabditidae</taxon>
        <taxon>Peloderinae</taxon>
        <taxon>Caenorhabditis</taxon>
    </lineage>
</organism>